<comment type="pathway">
    <text evidence="1">Lipid metabolism.</text>
</comment>
<keyword evidence="5" id="KW-0808">Transferase</keyword>
<evidence type="ECO:0000256" key="7">
    <source>
        <dbReference type="ARBA" id="ARBA00047622"/>
    </source>
</evidence>
<proteinExistence type="predicted"/>
<comment type="catalytic activity">
    <reaction evidence="7">
        <text>phosphoethanolamine + S-adenosyl-L-methionine = N-methylethanolamine phosphate + S-adenosyl-L-homocysteine + H(+)</text>
        <dbReference type="Rhea" id="RHEA:20365"/>
        <dbReference type="ChEBI" id="CHEBI:15378"/>
        <dbReference type="ChEBI" id="CHEBI:57781"/>
        <dbReference type="ChEBI" id="CHEBI:57856"/>
        <dbReference type="ChEBI" id="CHEBI:58190"/>
        <dbReference type="ChEBI" id="CHEBI:59789"/>
        <dbReference type="EC" id="2.1.1.103"/>
    </reaction>
    <physiologicalReaction direction="left-to-right" evidence="7">
        <dbReference type="Rhea" id="RHEA:20366"/>
    </physiologicalReaction>
</comment>
<evidence type="ECO:0000256" key="5">
    <source>
        <dbReference type="ARBA" id="ARBA00022679"/>
    </source>
</evidence>
<comment type="pathway">
    <text evidence="6">Phospholipid metabolism.</text>
</comment>
<keyword evidence="10" id="KW-1185">Reference proteome</keyword>
<dbReference type="Proteomes" id="UP001241758">
    <property type="component" value="Unassembled WGS sequence"/>
</dbReference>
<evidence type="ECO:0000256" key="6">
    <source>
        <dbReference type="ARBA" id="ARBA00025707"/>
    </source>
</evidence>
<evidence type="ECO:0000256" key="3">
    <source>
        <dbReference type="ARBA" id="ARBA00022553"/>
    </source>
</evidence>
<evidence type="ECO:0000259" key="8">
    <source>
        <dbReference type="PROSITE" id="PS50075"/>
    </source>
</evidence>
<keyword evidence="3" id="KW-0597">Phosphoprotein</keyword>
<dbReference type="InterPro" id="IPR041698">
    <property type="entry name" value="Methyltransf_25"/>
</dbReference>
<evidence type="ECO:0000256" key="1">
    <source>
        <dbReference type="ARBA" id="ARBA00005189"/>
    </source>
</evidence>
<dbReference type="PANTHER" id="PTHR44307">
    <property type="entry name" value="PHOSPHOETHANOLAMINE METHYLTRANSFERASE"/>
    <property type="match status" value="1"/>
</dbReference>
<comment type="caution">
    <text evidence="9">The sequence shown here is derived from an EMBL/GenBank/DDBJ whole genome shotgun (WGS) entry which is preliminary data.</text>
</comment>
<dbReference type="Gene3D" id="1.10.1200.10">
    <property type="entry name" value="ACP-like"/>
    <property type="match status" value="1"/>
</dbReference>
<dbReference type="InterPro" id="IPR029063">
    <property type="entry name" value="SAM-dependent_MTases_sf"/>
</dbReference>
<dbReference type="SUPFAM" id="SSF47336">
    <property type="entry name" value="ACP-like"/>
    <property type="match status" value="1"/>
</dbReference>
<evidence type="ECO:0000256" key="2">
    <source>
        <dbReference type="ARBA" id="ARBA00022450"/>
    </source>
</evidence>
<dbReference type="InterPro" id="IPR020806">
    <property type="entry name" value="PKS_PP-bd"/>
</dbReference>
<dbReference type="Pfam" id="PF13649">
    <property type="entry name" value="Methyltransf_25"/>
    <property type="match status" value="1"/>
</dbReference>
<name>A0ABT6WWE8_9ACTN</name>
<dbReference type="Gene3D" id="3.40.50.150">
    <property type="entry name" value="Vaccinia Virus protein VP39"/>
    <property type="match status" value="1"/>
</dbReference>
<keyword evidence="2" id="KW-0596">Phosphopantetheine</keyword>
<accession>A0ABT6WWE8</accession>
<keyword evidence="4 9" id="KW-0489">Methyltransferase</keyword>
<dbReference type="SMART" id="SM00823">
    <property type="entry name" value="PKS_PP"/>
    <property type="match status" value="1"/>
</dbReference>
<organism evidence="9 10">
    <name type="scientific">Actinoplanes sandaracinus</name>
    <dbReference type="NCBI Taxonomy" id="3045177"/>
    <lineage>
        <taxon>Bacteria</taxon>
        <taxon>Bacillati</taxon>
        <taxon>Actinomycetota</taxon>
        <taxon>Actinomycetes</taxon>
        <taxon>Micromonosporales</taxon>
        <taxon>Micromonosporaceae</taxon>
        <taxon>Actinoplanes</taxon>
    </lineage>
</organism>
<protein>
    <submittedName>
        <fullName evidence="9">Methyltransferase domain-containing protein</fullName>
    </submittedName>
</protein>
<dbReference type="InterPro" id="IPR036736">
    <property type="entry name" value="ACP-like_sf"/>
</dbReference>
<gene>
    <name evidence="9" type="ORF">QLQ12_36325</name>
</gene>
<dbReference type="PROSITE" id="PS50075">
    <property type="entry name" value="CARRIER"/>
    <property type="match status" value="1"/>
</dbReference>
<evidence type="ECO:0000256" key="4">
    <source>
        <dbReference type="ARBA" id="ARBA00022603"/>
    </source>
</evidence>
<dbReference type="SUPFAM" id="SSF53335">
    <property type="entry name" value="S-adenosyl-L-methionine-dependent methyltransferases"/>
    <property type="match status" value="1"/>
</dbReference>
<sequence>MTTSTTDEFQRAIDTITPIWAELLKSEPELVSESTDFFKAGGHSLTAMLLVTRVGRELGKTVPLFALVEHPTLAEFVAYVLRSEEPVKIVEPPAPDGSSSQTERLLRYNEPDRSETRNKRFERYYAAAMGSAAHGEFCRQVYGDNFGQHGMADSAQIDRMLAMLTPKEGDTILDLGCGYGLISRYIAEKTGANVVGVDLSASAIEYANRLAESDSRLRFHVMDARDLRFPPGTFTHIVSFDTIYYAPSLEGLLRRFQEIGTEALRLGIVRTFPLRTFTKETWSPDRTELATLLTKLFGGYEVVDLSREENEHWRNKVTVLESLREQFVAEGSEELFDFRYTEATYEAGIEQFRYMFVSRHP</sequence>
<dbReference type="CDD" id="cd02440">
    <property type="entry name" value="AdoMet_MTases"/>
    <property type="match status" value="1"/>
</dbReference>
<dbReference type="GO" id="GO:0008168">
    <property type="term" value="F:methyltransferase activity"/>
    <property type="evidence" value="ECO:0007669"/>
    <property type="project" value="UniProtKB-KW"/>
</dbReference>
<dbReference type="PANTHER" id="PTHR44307:SF2">
    <property type="entry name" value="PHOSPHOETHANOLAMINE METHYLTRANSFERASE ISOFORM X1"/>
    <property type="match status" value="1"/>
</dbReference>
<evidence type="ECO:0000313" key="9">
    <source>
        <dbReference type="EMBL" id="MDI6104072.1"/>
    </source>
</evidence>
<feature type="domain" description="Carrier" evidence="8">
    <location>
        <begin position="7"/>
        <end position="84"/>
    </location>
</feature>
<dbReference type="InterPro" id="IPR009081">
    <property type="entry name" value="PP-bd_ACP"/>
</dbReference>
<evidence type="ECO:0000313" key="10">
    <source>
        <dbReference type="Proteomes" id="UP001241758"/>
    </source>
</evidence>
<dbReference type="Pfam" id="PF00550">
    <property type="entry name" value="PP-binding"/>
    <property type="match status" value="1"/>
</dbReference>
<dbReference type="PROSITE" id="PS00012">
    <property type="entry name" value="PHOSPHOPANTETHEINE"/>
    <property type="match status" value="1"/>
</dbReference>
<dbReference type="InterPro" id="IPR006162">
    <property type="entry name" value="Ppantetheine_attach_site"/>
</dbReference>
<dbReference type="GO" id="GO:0032259">
    <property type="term" value="P:methylation"/>
    <property type="evidence" value="ECO:0007669"/>
    <property type="project" value="UniProtKB-KW"/>
</dbReference>
<reference evidence="9 10" key="1">
    <citation type="submission" date="2023-05" db="EMBL/GenBank/DDBJ databases">
        <title>Actinoplanes sp. NEAU-A12 genome sequencing.</title>
        <authorList>
            <person name="Wang Z.-S."/>
        </authorList>
    </citation>
    <scope>NUCLEOTIDE SEQUENCE [LARGE SCALE GENOMIC DNA]</scope>
    <source>
        <strain evidence="9 10">NEAU-A12</strain>
    </source>
</reference>
<dbReference type="RefSeq" id="WP_282765333.1">
    <property type="nucleotide sequence ID" value="NZ_JASCTH010000030.1"/>
</dbReference>
<dbReference type="EMBL" id="JASCTH010000030">
    <property type="protein sequence ID" value="MDI6104072.1"/>
    <property type="molecule type" value="Genomic_DNA"/>
</dbReference>